<dbReference type="HOGENOM" id="CLU_032067_2_0_1"/>
<keyword evidence="3" id="KW-0274">FAD</keyword>
<evidence type="ECO:0000256" key="6">
    <source>
        <dbReference type="ARBA" id="ARBA00023033"/>
    </source>
</evidence>
<dbReference type="PANTHER" id="PTHR43872:SF1">
    <property type="entry name" value="MONOOXYGENASE, PUTATIVE (AFU_ORTHOLOGUE AFUA_8G02570)-RELATED"/>
    <property type="match status" value="1"/>
</dbReference>
<dbReference type="PANTHER" id="PTHR43872">
    <property type="entry name" value="MONOOXYGENASE, PUTATIVE (AFU_ORTHOLOGUE AFUA_8G02570)-RELATED"/>
    <property type="match status" value="1"/>
</dbReference>
<keyword evidence="6" id="KW-0503">Monooxygenase</keyword>
<sequence>MIAANNSFDVIIIGAGISGINSAYRLQEGLPDYSYAILEGRAEIGGTWSLFKYPGIRSDSDLHTFGFPWDPWKEDRSIADAASILRYVKTTAAKHGIDKHIKYHHKVESMNWSTENQHWEIDVTVDGTEKRKYYSRFILLGTGYYDYSQGLNTKIPGIENFQGTVVHPQFWPEDLDYTDKKVVIIGSGATAVTLLPAMTEKAKSVTMLQRSPSYFLPIPLTEPIDGLIKRIFPEKWAYQLIRLRFLLVGFFFFQFCRFFPKKGRSVLREATEKELPANIPFEPHFVPRYNPWEQRMCITPGGDFFAALRTGKADVVTDTIQDINANEIKLKSGATLPADIIVTATGLKIQFGGGASVNVDGEPYKMNQKFIWRGALLQDLPNFTFIFGYTNASWTLGADATAQLWVRLLKDMKAKNMTSMVPRVNEKEGVTEVPLLNLNSSYIKAAQEANTLPKGGDRGPWTPRSSYFWDIWHAKFGDIRTGLQFNRIST</sequence>
<dbReference type="FunFam" id="3.50.50.60:FF:000228">
    <property type="entry name" value="FAD-containing monooxygenase EthA"/>
    <property type="match status" value="1"/>
</dbReference>
<protein>
    <recommendedName>
        <fullName evidence="9">FAD-containing monooxygenase EthA</fullName>
    </recommendedName>
</protein>
<dbReference type="RefSeq" id="XP_016622015.1">
    <property type="nucleotide sequence ID" value="XM_016761677.1"/>
</dbReference>
<dbReference type="OrthoDB" id="66881at2759"/>
<dbReference type="GeneID" id="27696858"/>
<evidence type="ECO:0000256" key="4">
    <source>
        <dbReference type="ARBA" id="ARBA00022857"/>
    </source>
</evidence>
<evidence type="ECO:0000256" key="5">
    <source>
        <dbReference type="ARBA" id="ARBA00023002"/>
    </source>
</evidence>
<keyword evidence="4" id="KW-0521">NADP</keyword>
<evidence type="ECO:0008006" key="9">
    <source>
        <dbReference type="Google" id="ProtNLM"/>
    </source>
</evidence>
<dbReference type="Proteomes" id="UP000053789">
    <property type="component" value="Unassembled WGS sequence"/>
</dbReference>
<evidence type="ECO:0000313" key="7">
    <source>
        <dbReference type="EMBL" id="KIW95346.1"/>
    </source>
</evidence>
<comment type="cofactor">
    <cofactor evidence="1">
        <name>FAD</name>
        <dbReference type="ChEBI" id="CHEBI:57692"/>
    </cofactor>
</comment>
<name>A0A0D2EZG9_CLAB1</name>
<dbReference type="VEuPathDB" id="FungiDB:Z519_03930"/>
<evidence type="ECO:0000256" key="1">
    <source>
        <dbReference type="ARBA" id="ARBA00001974"/>
    </source>
</evidence>
<dbReference type="GO" id="GO:0004497">
    <property type="term" value="F:monooxygenase activity"/>
    <property type="evidence" value="ECO:0007669"/>
    <property type="project" value="UniProtKB-KW"/>
</dbReference>
<organism evidence="7 8">
    <name type="scientific">Cladophialophora bantiana (strain ATCC 10958 / CBS 173.52 / CDC B-1940 / NIH 8579)</name>
    <name type="common">Xylohypha bantiana</name>
    <dbReference type="NCBI Taxonomy" id="1442370"/>
    <lineage>
        <taxon>Eukaryota</taxon>
        <taxon>Fungi</taxon>
        <taxon>Dikarya</taxon>
        <taxon>Ascomycota</taxon>
        <taxon>Pezizomycotina</taxon>
        <taxon>Eurotiomycetes</taxon>
        <taxon>Chaetothyriomycetidae</taxon>
        <taxon>Chaetothyriales</taxon>
        <taxon>Herpotrichiellaceae</taxon>
        <taxon>Cladophialophora</taxon>
    </lineage>
</organism>
<evidence type="ECO:0000256" key="2">
    <source>
        <dbReference type="ARBA" id="ARBA00022630"/>
    </source>
</evidence>
<keyword evidence="2" id="KW-0285">Flavoprotein</keyword>
<dbReference type="InterPro" id="IPR051820">
    <property type="entry name" value="FAD-binding_MO"/>
</dbReference>
<keyword evidence="8" id="KW-1185">Reference proteome</keyword>
<dbReference type="AlphaFoldDB" id="A0A0D2EZG9"/>
<accession>A0A0D2EZG9</accession>
<dbReference type="SUPFAM" id="SSF51905">
    <property type="entry name" value="FAD/NAD(P)-binding domain"/>
    <property type="match status" value="1"/>
</dbReference>
<evidence type="ECO:0000313" key="8">
    <source>
        <dbReference type="Proteomes" id="UP000053789"/>
    </source>
</evidence>
<evidence type="ECO:0000256" key="3">
    <source>
        <dbReference type="ARBA" id="ARBA00022827"/>
    </source>
</evidence>
<dbReference type="Gene3D" id="3.50.50.60">
    <property type="entry name" value="FAD/NAD(P)-binding domain"/>
    <property type="match status" value="2"/>
</dbReference>
<dbReference type="InterPro" id="IPR036188">
    <property type="entry name" value="FAD/NAD-bd_sf"/>
</dbReference>
<keyword evidence="5" id="KW-0560">Oxidoreductase</keyword>
<proteinExistence type="predicted"/>
<dbReference type="Pfam" id="PF13738">
    <property type="entry name" value="Pyr_redox_3"/>
    <property type="match status" value="1"/>
</dbReference>
<gene>
    <name evidence="7" type="ORF">Z519_03930</name>
</gene>
<reference evidence="7" key="1">
    <citation type="submission" date="2015-01" db="EMBL/GenBank/DDBJ databases">
        <title>The Genome Sequence of Cladophialophora bantiana CBS 173.52.</title>
        <authorList>
            <consortium name="The Broad Institute Genomics Platform"/>
            <person name="Cuomo C."/>
            <person name="de Hoog S."/>
            <person name="Gorbushina A."/>
            <person name="Stielow B."/>
            <person name="Teixiera M."/>
            <person name="Abouelleil A."/>
            <person name="Chapman S.B."/>
            <person name="Priest M."/>
            <person name="Young S.K."/>
            <person name="Wortman J."/>
            <person name="Nusbaum C."/>
            <person name="Birren B."/>
        </authorList>
    </citation>
    <scope>NUCLEOTIDE SEQUENCE [LARGE SCALE GENOMIC DNA]</scope>
    <source>
        <strain evidence="7">CBS 173.52</strain>
    </source>
</reference>
<dbReference type="EMBL" id="KN846984">
    <property type="protein sequence ID" value="KIW95346.1"/>
    <property type="molecule type" value="Genomic_DNA"/>
</dbReference>